<dbReference type="EMBL" id="CM042063">
    <property type="protein sequence ID" value="KAI3667845.1"/>
    <property type="molecule type" value="Genomic_DNA"/>
</dbReference>
<proteinExistence type="predicted"/>
<accession>A0ACB8XLB2</accession>
<reference evidence="1 2" key="2">
    <citation type="journal article" date="2022" name="Mol. Ecol. Resour.">
        <title>The genomes of chicory, endive, great burdock and yacon provide insights into Asteraceae paleo-polyploidization history and plant inulin production.</title>
        <authorList>
            <person name="Fan W."/>
            <person name="Wang S."/>
            <person name="Wang H."/>
            <person name="Wang A."/>
            <person name="Jiang F."/>
            <person name="Liu H."/>
            <person name="Zhao H."/>
            <person name="Xu D."/>
            <person name="Zhang Y."/>
        </authorList>
    </citation>
    <scope>NUCLEOTIDE SEQUENCE [LARGE SCALE GENOMIC DNA]</scope>
    <source>
        <strain evidence="2">cv. Niubang</strain>
    </source>
</reference>
<keyword evidence="2" id="KW-1185">Reference proteome</keyword>
<sequence>MKRGVRIATSKTVEMKNQTDNANGLLPEAKKRKLKENSSSKTKIIPKQENTIVPSLMSTISVIGNSILKRKKRTIVKRRRLSEMTEPMRRLANTTQHVFLSPKDTNGKPNVRFLIPHIEDKNELVISPKEENDPTEHPIDEIEAKRRRGRPSKHQVATSGSPRTGHSLHKLAIAAQKQGSDRKTSLLGRVLHGVDQSGGTHQTPLDKIESKQLGPRPQPRPLLPSPLLELPQPPLPPPPQPWPAMSPAWLQSEPYIEPFTNVGTSSTNGADYKGKQVVVDDENDKGKKPSFENNLDFLFENPKGGVKIHDGSNENAATDKESIPPVDRDLLREFINEISGAKKNPIHSVQDGGNNRKPKKTGMLQTSQRKNVKSKIHVSPSTYLRPAARKIGGSRLSTGGAASSVQSPPLTQGMQPPRQREAQPLLPWGGQSRLTHDFMNQVQEPPQGGRQQWAVPDSHDKEIQRCAEAIYGKEAFANGVPPLAGPFTAMMIFAMNPNRHDALLVFSRGWPPQSAFRTNTTATRGHQFLPPPPPLTTSGHDATGQEELELASTSEPNLLCHNSLAPNNGNLLVQPDTHETFQPPQALITPPQHHQEPPQQPQEPPQLVTNPFLYNYNLFQQQSNLFMPTPMLPQLPPQLPPQMAVFGVPNFPGQYLLGYPGSSGDGNWVMGNWGYQGPPPPGI</sequence>
<name>A0ACB8XLB2_ARCLA</name>
<comment type="caution">
    <text evidence="1">The sequence shown here is derived from an EMBL/GenBank/DDBJ whole genome shotgun (WGS) entry which is preliminary data.</text>
</comment>
<evidence type="ECO:0000313" key="1">
    <source>
        <dbReference type="EMBL" id="KAI3667845.1"/>
    </source>
</evidence>
<evidence type="ECO:0000313" key="2">
    <source>
        <dbReference type="Proteomes" id="UP001055879"/>
    </source>
</evidence>
<reference evidence="2" key="1">
    <citation type="journal article" date="2022" name="Mol. Ecol. Resour.">
        <title>The genomes of chicory, endive, great burdock and yacon provide insights into Asteraceae palaeo-polyploidization history and plant inulin production.</title>
        <authorList>
            <person name="Fan W."/>
            <person name="Wang S."/>
            <person name="Wang H."/>
            <person name="Wang A."/>
            <person name="Jiang F."/>
            <person name="Liu H."/>
            <person name="Zhao H."/>
            <person name="Xu D."/>
            <person name="Zhang Y."/>
        </authorList>
    </citation>
    <scope>NUCLEOTIDE SEQUENCE [LARGE SCALE GENOMIC DNA]</scope>
    <source>
        <strain evidence="2">cv. Niubang</strain>
    </source>
</reference>
<organism evidence="1 2">
    <name type="scientific">Arctium lappa</name>
    <name type="common">Greater burdock</name>
    <name type="synonym">Lappa major</name>
    <dbReference type="NCBI Taxonomy" id="4217"/>
    <lineage>
        <taxon>Eukaryota</taxon>
        <taxon>Viridiplantae</taxon>
        <taxon>Streptophyta</taxon>
        <taxon>Embryophyta</taxon>
        <taxon>Tracheophyta</taxon>
        <taxon>Spermatophyta</taxon>
        <taxon>Magnoliopsida</taxon>
        <taxon>eudicotyledons</taxon>
        <taxon>Gunneridae</taxon>
        <taxon>Pentapetalae</taxon>
        <taxon>asterids</taxon>
        <taxon>campanulids</taxon>
        <taxon>Asterales</taxon>
        <taxon>Asteraceae</taxon>
        <taxon>Carduoideae</taxon>
        <taxon>Cardueae</taxon>
        <taxon>Arctiinae</taxon>
        <taxon>Arctium</taxon>
    </lineage>
</organism>
<protein>
    <submittedName>
        <fullName evidence="1">Uncharacterized protein</fullName>
    </submittedName>
</protein>
<gene>
    <name evidence="1" type="ORF">L6452_42915</name>
</gene>
<dbReference type="Proteomes" id="UP001055879">
    <property type="component" value="Linkage Group LG17"/>
</dbReference>